<feature type="region of interest" description="Disordered" evidence="1">
    <location>
        <begin position="377"/>
        <end position="403"/>
    </location>
</feature>
<evidence type="ECO:0000256" key="1">
    <source>
        <dbReference type="SAM" id="MobiDB-lite"/>
    </source>
</evidence>
<keyword evidence="4" id="KW-1185">Reference proteome</keyword>
<dbReference type="InterPro" id="IPR002048">
    <property type="entry name" value="EF_hand_dom"/>
</dbReference>
<dbReference type="OMA" id="QNTSTYE"/>
<proteinExistence type="predicted"/>
<dbReference type="GeneID" id="5017199"/>
<evidence type="ECO:0000313" key="3">
    <source>
        <dbReference type="EMBL" id="CAK64017.1"/>
    </source>
</evidence>
<accession>A0BZQ0</accession>
<dbReference type="InterPro" id="IPR011992">
    <property type="entry name" value="EF-hand-dom_pair"/>
</dbReference>
<dbReference type="KEGG" id="ptm:GSPATT00005869001"/>
<dbReference type="InParanoid" id="A0BZQ0"/>
<feature type="region of interest" description="Disordered" evidence="1">
    <location>
        <begin position="273"/>
        <end position="300"/>
    </location>
</feature>
<gene>
    <name evidence="3" type="ORF">GSPATT00005869001</name>
</gene>
<dbReference type="RefSeq" id="XP_001431415.1">
    <property type="nucleotide sequence ID" value="XM_001431378.1"/>
</dbReference>
<organism evidence="3 4">
    <name type="scientific">Paramecium tetraurelia</name>
    <dbReference type="NCBI Taxonomy" id="5888"/>
    <lineage>
        <taxon>Eukaryota</taxon>
        <taxon>Sar</taxon>
        <taxon>Alveolata</taxon>
        <taxon>Ciliophora</taxon>
        <taxon>Intramacronucleata</taxon>
        <taxon>Oligohymenophorea</taxon>
        <taxon>Peniculida</taxon>
        <taxon>Parameciidae</taxon>
        <taxon>Paramecium</taxon>
    </lineage>
</organism>
<protein>
    <recommendedName>
        <fullName evidence="2">EF-hand domain-containing protein</fullName>
    </recommendedName>
</protein>
<evidence type="ECO:0000259" key="2">
    <source>
        <dbReference type="PROSITE" id="PS50222"/>
    </source>
</evidence>
<sequence length="519" mass="61780">MYQTETKSSLYASKLIQQTNYSALSSLPKTYIRQVQAEGKIDFDNRLGEIFMAAPQKCAKLWKEFRRNDFTQVQIPYKTAISVFDACKEDLQMMLKISNGKDFFDLFDQDNDGYLNEDEQILVFSIIKEKMQQVANLLLQIQQYVPFKQLMKAIRTLEQNICEYQDILRQKIYKSEISTYKEIGLEKLDDFYEKYYNYFMQFENQKKIRIQIQIQKQLEEMGQLEDKLSKNTEFLKVKPKRKLKDLQTQEKLVSLDERVEEAMDFRRELKNMEKKEQERVASEQEKRVESQKDELQRKHQKQMEQLKAKLEEQEHKLIIQLKKEYNVLLKQIGLHSNEIERIQSSATQNAVRKGEQEGELKRMKERARIQNFIIGDTKRTMTPKPQQQNTSTYEESMSSSPRSPAVVTKYDRAAHEIKHLIHKQNYTQFYIKKKYGADLPVNYKPEPYKVQGDNHERIEKILSVKKKNPHDILPSLTELYDENLKELDKGSTQKSEQELTQERLKKKQFILEKLEESTH</sequence>
<dbReference type="SUPFAM" id="SSF47473">
    <property type="entry name" value="EF-hand"/>
    <property type="match status" value="1"/>
</dbReference>
<name>A0BZQ0_PARTE</name>
<dbReference type="Proteomes" id="UP000000600">
    <property type="component" value="Unassembled WGS sequence"/>
</dbReference>
<evidence type="ECO:0000313" key="4">
    <source>
        <dbReference type="Proteomes" id="UP000000600"/>
    </source>
</evidence>
<feature type="domain" description="EF-hand" evidence="2">
    <location>
        <begin position="95"/>
        <end position="130"/>
    </location>
</feature>
<dbReference type="OrthoDB" id="311214at2759"/>
<feature type="compositionally biased region" description="Polar residues" evidence="1">
    <location>
        <begin position="383"/>
        <end position="402"/>
    </location>
</feature>
<dbReference type="GO" id="GO:0005509">
    <property type="term" value="F:calcium ion binding"/>
    <property type="evidence" value="ECO:0007669"/>
    <property type="project" value="InterPro"/>
</dbReference>
<dbReference type="AlphaFoldDB" id="A0BZQ0"/>
<dbReference type="PROSITE" id="PS50222">
    <property type="entry name" value="EF_HAND_2"/>
    <property type="match status" value="1"/>
</dbReference>
<reference evidence="3 4" key="1">
    <citation type="journal article" date="2006" name="Nature">
        <title>Global trends of whole-genome duplications revealed by the ciliate Paramecium tetraurelia.</title>
        <authorList>
            <consortium name="Genoscope"/>
            <person name="Aury J.-M."/>
            <person name="Jaillon O."/>
            <person name="Duret L."/>
            <person name="Noel B."/>
            <person name="Jubin C."/>
            <person name="Porcel B.M."/>
            <person name="Segurens B."/>
            <person name="Daubin V."/>
            <person name="Anthouard V."/>
            <person name="Aiach N."/>
            <person name="Arnaiz O."/>
            <person name="Billaut A."/>
            <person name="Beisson J."/>
            <person name="Blanc I."/>
            <person name="Bouhouche K."/>
            <person name="Camara F."/>
            <person name="Duharcourt S."/>
            <person name="Guigo R."/>
            <person name="Gogendeau D."/>
            <person name="Katinka M."/>
            <person name="Keller A.-M."/>
            <person name="Kissmehl R."/>
            <person name="Klotz C."/>
            <person name="Koll F."/>
            <person name="Le Moue A."/>
            <person name="Lepere C."/>
            <person name="Malinsky S."/>
            <person name="Nowacki M."/>
            <person name="Nowak J.K."/>
            <person name="Plattner H."/>
            <person name="Poulain J."/>
            <person name="Ruiz F."/>
            <person name="Serrano V."/>
            <person name="Zagulski M."/>
            <person name="Dessen P."/>
            <person name="Betermier M."/>
            <person name="Weissenbach J."/>
            <person name="Scarpelli C."/>
            <person name="Schachter V."/>
            <person name="Sperling L."/>
            <person name="Meyer E."/>
            <person name="Cohen J."/>
            <person name="Wincker P."/>
        </authorList>
    </citation>
    <scope>NUCLEOTIDE SEQUENCE [LARGE SCALE GENOMIC DNA]</scope>
    <source>
        <strain evidence="3 4">Stock d4-2</strain>
    </source>
</reference>
<dbReference type="EMBL" id="CT868030">
    <property type="protein sequence ID" value="CAK64017.1"/>
    <property type="molecule type" value="Genomic_DNA"/>
</dbReference>
<dbReference type="HOGENOM" id="CLU_523253_0_0_1"/>